<evidence type="ECO:0000313" key="4">
    <source>
        <dbReference type="EMBL" id="NLF91917.1"/>
    </source>
</evidence>
<keyword evidence="2" id="KW-0812">Transmembrane</keyword>
<reference evidence="4 5" key="1">
    <citation type="journal article" date="2020" name="Biotechnol. Biofuels">
        <title>New insights from the biogas microbiome by comprehensive genome-resolved metagenomics of nearly 1600 species originating from multiple anaerobic digesters.</title>
        <authorList>
            <person name="Campanaro S."/>
            <person name="Treu L."/>
            <person name="Rodriguez-R L.M."/>
            <person name="Kovalovszki A."/>
            <person name="Ziels R.M."/>
            <person name="Maus I."/>
            <person name="Zhu X."/>
            <person name="Kougias P.G."/>
            <person name="Basile A."/>
            <person name="Luo G."/>
            <person name="Schluter A."/>
            <person name="Konstantinidis K.T."/>
            <person name="Angelidaki I."/>
        </authorList>
    </citation>
    <scope>NUCLEOTIDE SEQUENCE [LARGE SCALE GENOMIC DNA]</scope>
    <source>
        <strain evidence="4">AS06rmzACSIP_235</strain>
    </source>
</reference>
<evidence type="ECO:0000313" key="5">
    <source>
        <dbReference type="Proteomes" id="UP000523614"/>
    </source>
</evidence>
<sequence length="272" mass="29422">MRSPTSSTRPSACRRCSRRTRTWTSRPPPPRSRAAGSDPAPDSAGTAQASHQSNSGVRPFRIYLLLLICATVALALPGALSPHREDPGLPGLNALLPRIKQVPQRHRVLGYDRAAFGPGWSPQAGCTVREAVLARAGGRLENCRVTAGTVSDPYTGEVLDLRGEVEIDHVLPLSAAWDLGAHGWTPGRRSAFANDPVNLVATSRAANREKSDLLPAAWQPADRGSRCWYARRLALVAVTHELPLPAGDVRAMRQACRMNDVTGDWLGWSVDH</sequence>
<proteinExistence type="predicted"/>
<evidence type="ECO:0000256" key="2">
    <source>
        <dbReference type="SAM" id="Phobius"/>
    </source>
</evidence>
<dbReference type="GO" id="GO:0004519">
    <property type="term" value="F:endonuclease activity"/>
    <property type="evidence" value="ECO:0007669"/>
    <property type="project" value="UniProtKB-KW"/>
</dbReference>
<evidence type="ECO:0000259" key="3">
    <source>
        <dbReference type="Pfam" id="PF07510"/>
    </source>
</evidence>
<dbReference type="Pfam" id="PF07510">
    <property type="entry name" value="GmrSD_C"/>
    <property type="match status" value="1"/>
</dbReference>
<dbReference type="AlphaFoldDB" id="A0A847HDB1"/>
<keyword evidence="4" id="KW-0255">Endonuclease</keyword>
<dbReference type="InterPro" id="IPR011089">
    <property type="entry name" value="GmrSD_C"/>
</dbReference>
<feature type="compositionally biased region" description="Low complexity" evidence="1">
    <location>
        <begin position="1"/>
        <end position="14"/>
    </location>
</feature>
<feature type="domain" description="GmrSD restriction endonucleases C-terminal" evidence="3">
    <location>
        <begin position="151"/>
        <end position="211"/>
    </location>
</feature>
<organism evidence="4 5">
    <name type="scientific">Corynebacterium marinum</name>
    <dbReference type="NCBI Taxonomy" id="349751"/>
    <lineage>
        <taxon>Bacteria</taxon>
        <taxon>Bacillati</taxon>
        <taxon>Actinomycetota</taxon>
        <taxon>Actinomycetes</taxon>
        <taxon>Mycobacteriales</taxon>
        <taxon>Corynebacteriaceae</taxon>
        <taxon>Corynebacterium</taxon>
    </lineage>
</organism>
<feature type="region of interest" description="Disordered" evidence="1">
    <location>
        <begin position="1"/>
        <end position="52"/>
    </location>
</feature>
<comment type="caution">
    <text evidence="4">The sequence shown here is derived from an EMBL/GenBank/DDBJ whole genome shotgun (WGS) entry which is preliminary data.</text>
</comment>
<keyword evidence="4" id="KW-0378">Hydrolase</keyword>
<keyword evidence="2" id="KW-0472">Membrane</keyword>
<keyword evidence="2" id="KW-1133">Transmembrane helix</keyword>
<feature type="transmembrane region" description="Helical" evidence="2">
    <location>
        <begin position="62"/>
        <end position="80"/>
    </location>
</feature>
<accession>A0A847HDB1</accession>
<dbReference type="Proteomes" id="UP000523614">
    <property type="component" value="Unassembled WGS sequence"/>
</dbReference>
<feature type="compositionally biased region" description="Low complexity" evidence="1">
    <location>
        <begin position="32"/>
        <end position="41"/>
    </location>
</feature>
<dbReference type="EMBL" id="JAAYYP010000415">
    <property type="protein sequence ID" value="NLF91917.1"/>
    <property type="molecule type" value="Genomic_DNA"/>
</dbReference>
<gene>
    <name evidence="4" type="ORF">GX570_11330</name>
</gene>
<name>A0A847HDB1_9CORY</name>
<keyword evidence="4" id="KW-0540">Nuclease</keyword>
<protein>
    <submittedName>
        <fullName evidence="4">HNH endonuclease</fullName>
    </submittedName>
</protein>
<evidence type="ECO:0000256" key="1">
    <source>
        <dbReference type="SAM" id="MobiDB-lite"/>
    </source>
</evidence>